<dbReference type="EMBL" id="QQTP01000002">
    <property type="protein sequence ID" value="RDJ28171.1"/>
    <property type="molecule type" value="Genomic_DNA"/>
</dbReference>
<organism evidence="2 3">
    <name type="scientific">Bosea caraganae</name>
    <dbReference type="NCBI Taxonomy" id="2763117"/>
    <lineage>
        <taxon>Bacteria</taxon>
        <taxon>Pseudomonadati</taxon>
        <taxon>Pseudomonadota</taxon>
        <taxon>Alphaproteobacteria</taxon>
        <taxon>Hyphomicrobiales</taxon>
        <taxon>Boseaceae</taxon>
        <taxon>Bosea</taxon>
    </lineage>
</organism>
<gene>
    <name evidence="2" type="ORF">DWE98_06160</name>
</gene>
<dbReference type="Pfam" id="PF09694">
    <property type="entry name" value="Gcw_chp"/>
    <property type="match status" value="1"/>
</dbReference>
<dbReference type="Proteomes" id="UP000255207">
    <property type="component" value="Unassembled WGS sequence"/>
</dbReference>
<evidence type="ECO:0008006" key="4">
    <source>
        <dbReference type="Google" id="ProtNLM"/>
    </source>
</evidence>
<accession>A0A370LAE4</accession>
<reference evidence="3" key="1">
    <citation type="submission" date="2018-07" db="EMBL/GenBank/DDBJ databases">
        <authorList>
            <person name="Safronova V.I."/>
            <person name="Chirak E.R."/>
            <person name="Sazanova A.L."/>
        </authorList>
    </citation>
    <scope>NUCLEOTIDE SEQUENCE [LARGE SCALE GENOMIC DNA]</scope>
    <source>
        <strain evidence="3">RCAM04685</strain>
    </source>
</reference>
<proteinExistence type="predicted"/>
<feature type="signal peptide" evidence="1">
    <location>
        <begin position="1"/>
        <end position="27"/>
    </location>
</feature>
<dbReference type="NCBIfam" id="TIGR02001">
    <property type="entry name" value="gcw_chp"/>
    <property type="match status" value="1"/>
</dbReference>
<feature type="chain" id="PRO_5030068541" description="Porin" evidence="1">
    <location>
        <begin position="28"/>
        <end position="305"/>
    </location>
</feature>
<keyword evidence="3" id="KW-1185">Reference proteome</keyword>
<dbReference type="AlphaFoldDB" id="A0A370LAE4"/>
<dbReference type="InterPro" id="IPR010239">
    <property type="entry name" value="CHP02001"/>
</dbReference>
<evidence type="ECO:0000313" key="2">
    <source>
        <dbReference type="EMBL" id="RDJ28171.1"/>
    </source>
</evidence>
<comment type="caution">
    <text evidence="2">The sequence shown here is derived from an EMBL/GenBank/DDBJ whole genome shotgun (WGS) entry which is preliminary data.</text>
</comment>
<dbReference type="OrthoDB" id="9793561at2"/>
<sequence>MMAFDFLRYSLTGAAVSFAVMAGAAQASDLPSKKGAPPVPVVPSVVWIDAAFNAKVMTDYNFRGISQTDRKPAVQGGVELQFYDNLFYAGVYASNVDLATKPPAEVDFYGGIRPKFGPVTFDFGVWQYYYPNEKQFIDTFGVYWTPKNTDYTEVYGKVSYNYEDKLTVGANVFYAWDWLGTGAQGTYASVTAKYALPFLEGLSVSGEFGHYWLGTTNLAIWSTVPATDLPDYNYWNAGVSYTWKNLTADLRYHDTDLSKKECFLLTADPRGVNNGTASSKWCNPTVVATLSFDITASSLGVFSAK</sequence>
<protein>
    <recommendedName>
        <fullName evidence="4">Porin</fullName>
    </recommendedName>
</protein>
<evidence type="ECO:0000256" key="1">
    <source>
        <dbReference type="SAM" id="SignalP"/>
    </source>
</evidence>
<evidence type="ECO:0000313" key="3">
    <source>
        <dbReference type="Proteomes" id="UP000255207"/>
    </source>
</evidence>
<name>A0A370LAE4_9HYPH</name>
<keyword evidence="1" id="KW-0732">Signal</keyword>
<dbReference type="SUPFAM" id="SSF56935">
    <property type="entry name" value="Porins"/>
    <property type="match status" value="1"/>
</dbReference>